<feature type="transmembrane region" description="Helical" evidence="3">
    <location>
        <begin position="234"/>
        <end position="262"/>
    </location>
</feature>
<dbReference type="InterPro" id="IPR001173">
    <property type="entry name" value="Glyco_trans_2-like"/>
</dbReference>
<dbReference type="InterPro" id="IPR029044">
    <property type="entry name" value="Nucleotide-diphossugar_trans"/>
</dbReference>
<evidence type="ECO:0000259" key="4">
    <source>
        <dbReference type="Pfam" id="PF00535"/>
    </source>
</evidence>
<dbReference type="CDD" id="cd06423">
    <property type="entry name" value="CESA_like"/>
    <property type="match status" value="1"/>
</dbReference>
<organism evidence="5">
    <name type="scientific">marine sediment metagenome</name>
    <dbReference type="NCBI Taxonomy" id="412755"/>
    <lineage>
        <taxon>unclassified sequences</taxon>
        <taxon>metagenomes</taxon>
        <taxon>ecological metagenomes</taxon>
    </lineage>
</organism>
<keyword evidence="3" id="KW-1133">Transmembrane helix</keyword>
<dbReference type="EMBL" id="BARV01007082">
    <property type="protein sequence ID" value="GAI03494.1"/>
    <property type="molecule type" value="Genomic_DNA"/>
</dbReference>
<evidence type="ECO:0000313" key="5">
    <source>
        <dbReference type="EMBL" id="GAI03494.1"/>
    </source>
</evidence>
<evidence type="ECO:0000256" key="3">
    <source>
        <dbReference type="SAM" id="Phobius"/>
    </source>
</evidence>
<protein>
    <recommendedName>
        <fullName evidence="4">Glycosyltransferase 2-like domain-containing protein</fullName>
    </recommendedName>
</protein>
<evidence type="ECO:0000256" key="2">
    <source>
        <dbReference type="ARBA" id="ARBA00022679"/>
    </source>
</evidence>
<gene>
    <name evidence="5" type="ORF">S06H3_14476</name>
</gene>
<dbReference type="SUPFAM" id="SSF53448">
    <property type="entry name" value="Nucleotide-diphospho-sugar transferases"/>
    <property type="match status" value="1"/>
</dbReference>
<feature type="transmembrane region" description="Helical" evidence="3">
    <location>
        <begin position="288"/>
        <end position="307"/>
    </location>
</feature>
<dbReference type="AlphaFoldDB" id="X1MAY6"/>
<proteinExistence type="predicted"/>
<dbReference type="PANTHER" id="PTHR43630">
    <property type="entry name" value="POLY-BETA-1,6-N-ACETYL-D-GLUCOSAMINE SYNTHASE"/>
    <property type="match status" value="1"/>
</dbReference>
<comment type="caution">
    <text evidence="5">The sequence shown here is derived from an EMBL/GenBank/DDBJ whole genome shotgun (WGS) entry which is preliminary data.</text>
</comment>
<keyword evidence="3" id="KW-0812">Transmembrane</keyword>
<keyword evidence="1" id="KW-0328">Glycosyltransferase</keyword>
<keyword evidence="3" id="KW-0472">Membrane</keyword>
<reference evidence="5" key="1">
    <citation type="journal article" date="2014" name="Front. Microbiol.">
        <title>High frequency of phylogenetically diverse reductive dehalogenase-homologous genes in deep subseafloor sedimentary metagenomes.</title>
        <authorList>
            <person name="Kawai M."/>
            <person name="Futagami T."/>
            <person name="Toyoda A."/>
            <person name="Takaki Y."/>
            <person name="Nishi S."/>
            <person name="Hori S."/>
            <person name="Arai W."/>
            <person name="Tsubouchi T."/>
            <person name="Morono Y."/>
            <person name="Uchiyama I."/>
            <person name="Ito T."/>
            <person name="Fujiyama A."/>
            <person name="Inagaki F."/>
            <person name="Takami H."/>
        </authorList>
    </citation>
    <scope>NUCLEOTIDE SEQUENCE</scope>
    <source>
        <strain evidence="5">Expedition CK06-06</strain>
    </source>
</reference>
<dbReference type="PANTHER" id="PTHR43630:SF1">
    <property type="entry name" value="POLY-BETA-1,6-N-ACETYL-D-GLUCOSAMINE SYNTHASE"/>
    <property type="match status" value="1"/>
</dbReference>
<dbReference type="Gene3D" id="3.90.550.10">
    <property type="entry name" value="Spore Coat Polysaccharide Biosynthesis Protein SpsA, Chain A"/>
    <property type="match status" value="1"/>
</dbReference>
<feature type="domain" description="Glycosyltransferase 2-like" evidence="4">
    <location>
        <begin position="2"/>
        <end position="164"/>
    </location>
</feature>
<dbReference type="Pfam" id="PF00535">
    <property type="entry name" value="Glycos_transf_2"/>
    <property type="match status" value="1"/>
</dbReference>
<feature type="non-terminal residue" evidence="5">
    <location>
        <position position="308"/>
    </location>
</feature>
<keyword evidence="2" id="KW-0808">Transferase</keyword>
<sequence length="308" mass="35292">MVPVWDEEETIEETVKAIFEIDYPIKEIIVINDGSTDKTEEIVQKLQKRYSRLKLINKENTGKADSLNVGIEKAEGELIAVIDADSYPSKDSFEKLVGFFEEEKVGAVTCVIVPRNAEKFFEKLQSIEYRIIAFTRKLLGYVDAIYVVPGPLAIYRTSALKEIGGFDSKNMTEDIEIIWHLTQAGYERRMCLSTYVTTTVPNKFKRWYSQRRRWNVGGLQCIAKYKKYFLKKGMLGCFILPFFIIQLFLGILGLGIGVYLVITRFFKNYIFAKYSIQIGTSLITMNDLNITASFLNYLGIILFIAGFV</sequence>
<evidence type="ECO:0000256" key="1">
    <source>
        <dbReference type="ARBA" id="ARBA00022676"/>
    </source>
</evidence>
<dbReference type="GO" id="GO:0016757">
    <property type="term" value="F:glycosyltransferase activity"/>
    <property type="evidence" value="ECO:0007669"/>
    <property type="project" value="UniProtKB-KW"/>
</dbReference>
<name>X1MAY6_9ZZZZ</name>
<accession>X1MAY6</accession>